<evidence type="ECO:0000313" key="2">
    <source>
        <dbReference type="EMBL" id="ORY06535.1"/>
    </source>
</evidence>
<keyword evidence="3" id="KW-1185">Reference proteome</keyword>
<accession>A0A1Y1Z9S1</accession>
<gene>
    <name evidence="2" type="ORF">BCR34DRAFT_34229</name>
</gene>
<reference evidence="2 3" key="1">
    <citation type="submission" date="2016-07" db="EMBL/GenBank/DDBJ databases">
        <title>Pervasive Adenine N6-methylation of Active Genes in Fungi.</title>
        <authorList>
            <consortium name="DOE Joint Genome Institute"/>
            <person name="Mondo S.J."/>
            <person name="Dannebaum R.O."/>
            <person name="Kuo R.C."/>
            <person name="Labutti K."/>
            <person name="Haridas S."/>
            <person name="Kuo A."/>
            <person name="Salamov A."/>
            <person name="Ahrendt S.R."/>
            <person name="Lipzen A."/>
            <person name="Sullivan W."/>
            <person name="Andreopoulos W.B."/>
            <person name="Clum A."/>
            <person name="Lindquist E."/>
            <person name="Daum C."/>
            <person name="Ramamoorthy G.K."/>
            <person name="Gryganskyi A."/>
            <person name="Culley D."/>
            <person name="Magnuson J.K."/>
            <person name="James T.Y."/>
            <person name="O'Malley M.A."/>
            <person name="Stajich J.E."/>
            <person name="Spatafora J.W."/>
            <person name="Visel A."/>
            <person name="Grigoriev I.V."/>
        </authorList>
    </citation>
    <scope>NUCLEOTIDE SEQUENCE [LARGE SCALE GENOMIC DNA]</scope>
    <source>
        <strain evidence="2 3">CBS 115471</strain>
    </source>
</reference>
<feature type="region of interest" description="Disordered" evidence="1">
    <location>
        <begin position="126"/>
        <end position="156"/>
    </location>
</feature>
<dbReference type="AlphaFoldDB" id="A0A1Y1Z9S1"/>
<proteinExistence type="predicted"/>
<sequence length="156" mass="18165">MNNAPLTTTHSAVQRRGICSFPSYSTCAVDTVKYRTWPSVDTSGSGPDHTRLHRKFTASADFLRQVAIQLQMLLIIRRCVRREDTVVSSPILNNKNFPFLSPSKRLSAHNEVPHLHNHFHCIRHRFHSPRSRSRSRSRSPRRRQIPRRTHRRSLLP</sequence>
<dbReference type="Proteomes" id="UP000193144">
    <property type="component" value="Unassembled WGS sequence"/>
</dbReference>
<name>A0A1Y1Z9S1_9PLEO</name>
<organism evidence="2 3">
    <name type="scientific">Clohesyomyces aquaticus</name>
    <dbReference type="NCBI Taxonomy" id="1231657"/>
    <lineage>
        <taxon>Eukaryota</taxon>
        <taxon>Fungi</taxon>
        <taxon>Dikarya</taxon>
        <taxon>Ascomycota</taxon>
        <taxon>Pezizomycotina</taxon>
        <taxon>Dothideomycetes</taxon>
        <taxon>Pleosporomycetidae</taxon>
        <taxon>Pleosporales</taxon>
        <taxon>Lindgomycetaceae</taxon>
        <taxon>Clohesyomyces</taxon>
    </lineage>
</organism>
<dbReference type="EMBL" id="MCFA01000116">
    <property type="protein sequence ID" value="ORY06535.1"/>
    <property type="molecule type" value="Genomic_DNA"/>
</dbReference>
<evidence type="ECO:0000313" key="3">
    <source>
        <dbReference type="Proteomes" id="UP000193144"/>
    </source>
</evidence>
<comment type="caution">
    <text evidence="2">The sequence shown here is derived from an EMBL/GenBank/DDBJ whole genome shotgun (WGS) entry which is preliminary data.</text>
</comment>
<evidence type="ECO:0000256" key="1">
    <source>
        <dbReference type="SAM" id="MobiDB-lite"/>
    </source>
</evidence>
<protein>
    <submittedName>
        <fullName evidence="2">Uncharacterized protein</fullName>
    </submittedName>
</protein>